<comment type="caution">
    <text evidence="1">The sequence shown here is derived from an EMBL/GenBank/DDBJ whole genome shotgun (WGS) entry which is preliminary data.</text>
</comment>
<accession>J7XDI3</accession>
<dbReference type="HOGENOM" id="CLU_490634_0_0_9"/>
<dbReference type="EMBL" id="AHDJ01000035">
    <property type="protein sequence ID" value="EJQ42313.1"/>
    <property type="molecule type" value="Genomic_DNA"/>
</dbReference>
<sequence>METTSVDLLERVKEQSNHLPTLDEAYYSKYLMYKDFHFHEDRIEDLVELLAGIQNTLSNHEEKHYMLLEKRLLDAQEALIEACDTIYSERIRYNPTLKQLVQNTIVPYYLGRFQVGFSREISFLPLELRLYIYTSLLRTEASTIRQMNLMDRIALTLHKAEEKFLGDCAIFISAWLKSKLSREISGAKRPFSSLLGLELETIQQSTKLRHRILKEAEMTSDIAGQEFWYGFKGFSDLRNIHNLEVAKICLELFSSYFESSFLLIQEVKPILMDYYKMKNVSKINAFLTREGLDEVTVKNRYVKAVYHTNVIQEMDGKDTEHLNRVQQEYVQQIINNRKENRYLYINPTKQSISKENILCPDKISQREAPSYLENLAHILRTKRVVLFEFDEYILVLTTAMMNSKEWDLKILNIVIGSLGDLYSKVWLRDKRTEGDIFSLLKGLIRILKDESNVHHLGEGWPVALIFQEGSSVGKECLIFYSRSVSFPEFVGHFYVGGNLTSLNPKILGDPVKSMRNLRIYWQRIEKNACVTRAMARKRSIWWKKIREARKQELNS</sequence>
<organism evidence="1 2">
    <name type="scientific">Bacillus cereus BAG5X1-1</name>
    <dbReference type="NCBI Taxonomy" id="1053189"/>
    <lineage>
        <taxon>Bacteria</taxon>
        <taxon>Bacillati</taxon>
        <taxon>Bacillota</taxon>
        <taxon>Bacilli</taxon>
        <taxon>Bacillales</taxon>
        <taxon>Bacillaceae</taxon>
        <taxon>Bacillus</taxon>
        <taxon>Bacillus cereus group</taxon>
    </lineage>
</organism>
<evidence type="ECO:0000313" key="1">
    <source>
        <dbReference type="EMBL" id="EJQ42313.1"/>
    </source>
</evidence>
<dbReference type="AlphaFoldDB" id="J7XDI3"/>
<reference evidence="1 2" key="1">
    <citation type="submission" date="2012-04" db="EMBL/GenBank/DDBJ databases">
        <title>The Genome Sequence of Bacillus cereus BAG5X1-1.</title>
        <authorList>
            <consortium name="The Broad Institute Genome Sequencing Platform"/>
            <consortium name="The Broad Institute Genome Sequencing Center for Infectious Disease"/>
            <person name="Feldgarden M."/>
            <person name="Van der Auwera G.A."/>
            <person name="Mahillon J."/>
            <person name="Duprez V."/>
            <person name="Timmery S."/>
            <person name="Mattelet C."/>
            <person name="Dierick K."/>
            <person name="Sun M."/>
            <person name="Yu Z."/>
            <person name="Zhu L."/>
            <person name="Hu X."/>
            <person name="Shank E.B."/>
            <person name="Swiecicka I."/>
            <person name="Hansen B.M."/>
            <person name="Andrup L."/>
            <person name="Young S.K."/>
            <person name="Zeng Q."/>
            <person name="Gargeya S."/>
            <person name="Fitzgerald M."/>
            <person name="Haas B."/>
            <person name="Abouelleil A."/>
            <person name="Alvarado L."/>
            <person name="Arachchi H.M."/>
            <person name="Berlin A."/>
            <person name="Chapman S.B."/>
            <person name="Goldberg J."/>
            <person name="Griggs A."/>
            <person name="Gujja S."/>
            <person name="Hansen M."/>
            <person name="Howarth C."/>
            <person name="Imamovic A."/>
            <person name="Larimer J."/>
            <person name="McCowen C."/>
            <person name="Montmayeur A."/>
            <person name="Murphy C."/>
            <person name="Neiman D."/>
            <person name="Pearson M."/>
            <person name="Priest M."/>
            <person name="Roberts A."/>
            <person name="Saif S."/>
            <person name="Shea T."/>
            <person name="Sisk P."/>
            <person name="Sykes S."/>
            <person name="Wortman J."/>
            <person name="Nusbaum C."/>
            <person name="Birren B."/>
        </authorList>
    </citation>
    <scope>NUCLEOTIDE SEQUENCE [LARGE SCALE GENOMIC DNA]</scope>
    <source>
        <strain evidence="1 2">BAG5X1-1</strain>
    </source>
</reference>
<dbReference type="PATRIC" id="fig|1053189.3.peg.4220"/>
<dbReference type="RefSeq" id="WP_002201460.1">
    <property type="nucleotide sequence ID" value="NZ_JH791996.1"/>
</dbReference>
<dbReference type="Proteomes" id="UP000006600">
    <property type="component" value="Unassembled WGS sequence"/>
</dbReference>
<protein>
    <submittedName>
        <fullName evidence="1">Uncharacterized protein</fullName>
    </submittedName>
</protein>
<name>J7XDI3_BACCE</name>
<proteinExistence type="predicted"/>
<evidence type="ECO:0000313" key="2">
    <source>
        <dbReference type="Proteomes" id="UP000006600"/>
    </source>
</evidence>
<gene>
    <name evidence="1" type="ORF">IEE_04145</name>
</gene>